<evidence type="ECO:0000313" key="4">
    <source>
        <dbReference type="Proteomes" id="UP000030746"/>
    </source>
</evidence>
<feature type="region of interest" description="Disordered" evidence="1">
    <location>
        <begin position="430"/>
        <end position="611"/>
    </location>
</feature>
<feature type="region of interest" description="Disordered" evidence="1">
    <location>
        <begin position="1181"/>
        <end position="1200"/>
    </location>
</feature>
<evidence type="ECO:0000313" key="3">
    <source>
        <dbReference type="EMBL" id="ESP02644.1"/>
    </source>
</evidence>
<feature type="compositionally biased region" description="Low complexity" evidence="1">
    <location>
        <begin position="1438"/>
        <end position="1496"/>
    </location>
</feature>
<feature type="compositionally biased region" description="Polar residues" evidence="1">
    <location>
        <begin position="1126"/>
        <end position="1139"/>
    </location>
</feature>
<dbReference type="RefSeq" id="XP_009046665.1">
    <property type="nucleotide sequence ID" value="XM_009048417.1"/>
</dbReference>
<feature type="region of interest" description="Disordered" evidence="1">
    <location>
        <begin position="76"/>
        <end position="116"/>
    </location>
</feature>
<feature type="region of interest" description="Disordered" evidence="1">
    <location>
        <begin position="1588"/>
        <end position="1609"/>
    </location>
</feature>
<feature type="compositionally biased region" description="Basic and acidic residues" evidence="1">
    <location>
        <begin position="185"/>
        <end position="203"/>
    </location>
</feature>
<feature type="region of interest" description="Disordered" evidence="1">
    <location>
        <begin position="147"/>
        <end position="234"/>
    </location>
</feature>
<feature type="region of interest" description="Disordered" evidence="1">
    <location>
        <begin position="1727"/>
        <end position="1758"/>
    </location>
</feature>
<dbReference type="CTD" id="20250586"/>
<keyword evidence="4" id="KW-1185">Reference proteome</keyword>
<dbReference type="OMA" id="CRPIDMD"/>
<evidence type="ECO:0000256" key="2">
    <source>
        <dbReference type="SAM" id="SignalP"/>
    </source>
</evidence>
<name>V4AF30_LOTGI</name>
<feature type="compositionally biased region" description="Low complexity" evidence="1">
    <location>
        <begin position="1511"/>
        <end position="1532"/>
    </location>
</feature>
<accession>V4AF30</accession>
<feature type="compositionally biased region" description="Polar residues" evidence="1">
    <location>
        <begin position="521"/>
        <end position="541"/>
    </location>
</feature>
<dbReference type="KEGG" id="lgi:LOTGIDRAFT_237878"/>
<sequence length="1908" mass="210744">MATSHFPLKNCFLFGILFVVTKIYNASAQVTQPPPGIYEPPSIPLPRWPIELNGTQNGYHVLPDYVQQQIRQPSEIGHAHAHAHAHAHPPPPDSILRTESHKNPFRPQQPNTFNPHATKKVFKYEASWMGQQRSKYPIDRSIQEQGLNTRHQGPSNNPAYNNYPYKPQYPKESTQYEPKGPPFQKSHDSHLHSRIPTKFEHHTPAKVSQPQNDGYTYPKPPPGYYGPEKQETKPTAGLPQAILEYLQKQQAKDGLPPTLLNYLRSQAGAPVPQSFHERPTSAPPVDSSTESPHQAHQPNHSADIQHPLPQESTTESPSAGTTDQPTTPVIEFTTKAVASELMAKLSRQLESQSAAVQQLTDSFTTLSPLEASTGPTNNSDALSLQFRKLLLKKLIARRLLTLKTIGNLSKNTTTVAPVNISESVTATPNIQHHSAQEPATNPHSTSIDSHAPHISQGQENVHQQPLPATPTFQPHEHKTTEAFKDGTTTSSPGLLPGERFPPNSHYVGHLPPDAAADPHSNHANNQFQPQSGHRHSFNAQRPHTYEGNQHFDHQHQKHASPQNEAKNNIQTKQAPVSGNPEIRHAQRPNTYEGNQHFGNQHQGSVSPQNPARNNIQIKTASASGIPKISYVHSGQQNYLAGVSPKPDTATQNPQSYFHPASAQKELSMVTEPTPIFGAPNEMQTIEIPAMNNPTAKPGMVRVVYIPGKGGAKGFFRVIHVSAPDTSNPSTAQPLSPIQKYFSQDRINSQQYPTPEQLRHAIEQEKGIKDSSRLQHGSGIPKKNPVVESPQKFPAVDSTPLTGSQTNVKDSLVGLLNTLEPTKATKGKMTHYNQEKQAPNSWQNYATANDYAPNQNRFDPKYPTKQIHKHSGVTQQKVNKIQAPSQQYQEFTNVQQGHKKQGTEMSPSSPNLDPYYKLVEEQIHQNSIFTTAAPLKTSTSQTIQTQFGYNNVPYGAHGAPWESHYMSNGNQQNQGVKSEQIRQNSIFTTAAPLKTSTSQPIQTQFGYNNVPYGAPWESHYTSNGNQQNQGVKSEQIRQNSILTTAAPQATTTSQQNQAQFGYNNVPYGAPWERHHTFNGNQRNQGVIDARGPFNYPSRTQGPVVVTTEQPTTPVPIQNFETRGRLSAPNSNEFNMVNQQPKGPIPTGGRVPSDLAGAVRGASASVNVPGNPAFHGEHTQQTDIAGTSNLGPKEPAASTGSNTEVAIQDQLVQQTMMELLKRQPHLLQGNNLQELIQKLSQNISVPEIDNNYNLNKKASKSSAPSPSATATGSSSLQSSGSSIASPDVGLRRYPEPKAAPFENLPKTQPASSHPVPKQWNPVYSNGAQNRPSGHHRNMNQYHQEMHMGVYHYQGYEDPTTTTALPPTTQPLPVNSNNQPQYSGRYGPRGPQSRYPIRGPQMNFPIPIYEHTVLDKPKPQLKPPQSKPVVQTPSESNYWKQQQQNHTVQHQNYWQQPPQAANNQQQNQSIGQHSNHWQQQHNQSSGQHSNHWQQQQNRYEQQHRGSPHQNQIYQQQNSTRQHQQNAWQQQQNQTNQYQPYWQTQQNQTNPNYWQAQHNQTNHQQAHQQYPRNQYQTHNNQPQQQYYPTNQYKHMHSQHSNQQAPASPQQNKHTAYLSGELHRSHSSVVEAKPLQIQIPGNINLGAPQSSMTAGGYPVAQVQLGQTTSSALVDTLSLQRSPLVDPVSPSGGVPDLTAGLPKDIIVSFPGGGVSPGSDVLGILDPMLLSGGNPSHLAPVPEPSSSPAPSTSTAAPNTTTAMPTVPTTTIPPAHTFSSEQMCTMQSECEMGCCYTLQGDILWDWKFMVEPPQLPQVGYCHTKMSTELGDGCEASFCPCVSANQVCLSVPPENFTIPAGYDAAEQGAISFGKCMSTAQKKAAVSHMTQAKMLVDMCMSDPSCPLHSMQLQKKKKK</sequence>
<dbReference type="HOGENOM" id="CLU_235667_0_0_1"/>
<feature type="compositionally biased region" description="Low complexity" evidence="1">
    <location>
        <begin position="1741"/>
        <end position="1758"/>
    </location>
</feature>
<protein>
    <submittedName>
        <fullName evidence="3">Uncharacterized protein</fullName>
    </submittedName>
</protein>
<feature type="compositionally biased region" description="Polar residues" evidence="1">
    <location>
        <begin position="310"/>
        <end position="326"/>
    </location>
</feature>
<feature type="chain" id="PRO_5004716002" evidence="2">
    <location>
        <begin position="29"/>
        <end position="1908"/>
    </location>
</feature>
<reference evidence="3 4" key="1">
    <citation type="journal article" date="2013" name="Nature">
        <title>Insights into bilaterian evolution from three spiralian genomes.</title>
        <authorList>
            <person name="Simakov O."/>
            <person name="Marletaz F."/>
            <person name="Cho S.J."/>
            <person name="Edsinger-Gonzales E."/>
            <person name="Havlak P."/>
            <person name="Hellsten U."/>
            <person name="Kuo D.H."/>
            <person name="Larsson T."/>
            <person name="Lv J."/>
            <person name="Arendt D."/>
            <person name="Savage R."/>
            <person name="Osoegawa K."/>
            <person name="de Jong P."/>
            <person name="Grimwood J."/>
            <person name="Chapman J.A."/>
            <person name="Shapiro H."/>
            <person name="Aerts A."/>
            <person name="Otillar R.P."/>
            <person name="Terry A.Y."/>
            <person name="Boore J.L."/>
            <person name="Grigoriev I.V."/>
            <person name="Lindberg D.R."/>
            <person name="Seaver E.C."/>
            <person name="Weisblat D.A."/>
            <person name="Putnam N.H."/>
            <person name="Rokhsar D.S."/>
        </authorList>
    </citation>
    <scope>NUCLEOTIDE SEQUENCE [LARGE SCALE GENOMIC DNA]</scope>
</reference>
<feature type="region of interest" description="Disordered" evidence="1">
    <location>
        <begin position="1356"/>
        <end position="1400"/>
    </location>
</feature>
<feature type="region of interest" description="Disordered" evidence="1">
    <location>
        <begin position="1126"/>
        <end position="1153"/>
    </location>
</feature>
<feature type="compositionally biased region" description="Polar residues" evidence="1">
    <location>
        <begin position="430"/>
        <end position="448"/>
    </location>
</feature>
<keyword evidence="2" id="KW-0732">Signal</keyword>
<gene>
    <name evidence="3" type="ORF">LOTGIDRAFT_237878</name>
</gene>
<feature type="compositionally biased region" description="Polar residues" evidence="1">
    <location>
        <begin position="1594"/>
        <end position="1609"/>
    </location>
</feature>
<feature type="compositionally biased region" description="Polar residues" evidence="1">
    <location>
        <begin position="286"/>
        <end position="302"/>
    </location>
</feature>
<dbReference type="EMBL" id="KB200149">
    <property type="protein sequence ID" value="ESP02644.1"/>
    <property type="molecule type" value="Genomic_DNA"/>
</dbReference>
<feature type="region of interest" description="Disordered" evidence="1">
    <location>
        <begin position="1413"/>
        <end position="1532"/>
    </location>
</feature>
<feature type="region of interest" description="Disordered" evidence="1">
    <location>
        <begin position="766"/>
        <end position="804"/>
    </location>
</feature>
<feature type="compositionally biased region" description="Polar residues" evidence="1">
    <location>
        <begin position="1319"/>
        <end position="1329"/>
    </location>
</feature>
<dbReference type="GeneID" id="20250586"/>
<proteinExistence type="predicted"/>
<feature type="region of interest" description="Disordered" evidence="1">
    <location>
        <begin position="1253"/>
        <end position="1335"/>
    </location>
</feature>
<feature type="region of interest" description="Disordered" evidence="1">
    <location>
        <begin position="269"/>
        <end position="326"/>
    </location>
</feature>
<feature type="compositionally biased region" description="Polar residues" evidence="1">
    <location>
        <begin position="587"/>
        <end position="611"/>
    </location>
</feature>
<feature type="compositionally biased region" description="Low complexity" evidence="1">
    <location>
        <begin position="1356"/>
        <end position="1370"/>
    </location>
</feature>
<feature type="compositionally biased region" description="Polar residues" evidence="1">
    <location>
        <begin position="106"/>
        <end position="115"/>
    </location>
</feature>
<evidence type="ECO:0000256" key="1">
    <source>
        <dbReference type="SAM" id="MobiDB-lite"/>
    </source>
</evidence>
<feature type="compositionally biased region" description="Low complexity" evidence="1">
    <location>
        <begin position="156"/>
        <end position="170"/>
    </location>
</feature>
<dbReference type="OrthoDB" id="10687997at2759"/>
<dbReference type="Proteomes" id="UP000030746">
    <property type="component" value="Unassembled WGS sequence"/>
</dbReference>
<feature type="compositionally biased region" description="Basic and acidic residues" evidence="1">
    <location>
        <begin position="474"/>
        <end position="484"/>
    </location>
</feature>
<feature type="compositionally biased region" description="Polar residues" evidence="1">
    <location>
        <begin position="559"/>
        <end position="576"/>
    </location>
</feature>
<feature type="signal peptide" evidence="2">
    <location>
        <begin position="1"/>
        <end position="28"/>
    </location>
</feature>
<feature type="compositionally biased region" description="Low complexity" evidence="1">
    <location>
        <begin position="1258"/>
        <end position="1283"/>
    </location>
</feature>
<organism evidence="3 4">
    <name type="scientific">Lottia gigantea</name>
    <name type="common">Giant owl limpet</name>
    <dbReference type="NCBI Taxonomy" id="225164"/>
    <lineage>
        <taxon>Eukaryota</taxon>
        <taxon>Metazoa</taxon>
        <taxon>Spiralia</taxon>
        <taxon>Lophotrochozoa</taxon>
        <taxon>Mollusca</taxon>
        <taxon>Gastropoda</taxon>
        <taxon>Patellogastropoda</taxon>
        <taxon>Lottioidea</taxon>
        <taxon>Lottiidae</taxon>
        <taxon>Lottia</taxon>
    </lineage>
</organism>